<evidence type="ECO:0000256" key="7">
    <source>
        <dbReference type="ARBA" id="ARBA00023170"/>
    </source>
</evidence>
<dbReference type="Gene3D" id="3.40.190.10">
    <property type="entry name" value="Periplasmic binding protein-like II"/>
    <property type="match status" value="1"/>
</dbReference>
<keyword evidence="8" id="KW-0325">Glycoprotein</keyword>
<comment type="subcellular location">
    <subcellularLocation>
        <location evidence="1">Cell membrane</location>
        <topology evidence="1">Multi-pass membrane protein</topology>
    </subcellularLocation>
</comment>
<name>A0ABP1R8P4_9HEXA</name>
<comment type="similarity">
    <text evidence="2">Belongs to the glutamate-gated ion channel (TC 1.A.10.1) family.</text>
</comment>
<keyword evidence="4 9" id="KW-0812">Transmembrane</keyword>
<evidence type="ECO:0000259" key="10">
    <source>
        <dbReference type="Pfam" id="PF00060"/>
    </source>
</evidence>
<accession>A0ABP1R8P4</accession>
<dbReference type="InterPro" id="IPR001320">
    <property type="entry name" value="Iontro_rcpt_C"/>
</dbReference>
<keyword evidence="5 9" id="KW-1133">Transmembrane helix</keyword>
<keyword evidence="12" id="KW-1185">Reference proteome</keyword>
<dbReference type="Proteomes" id="UP001642540">
    <property type="component" value="Unassembled WGS sequence"/>
</dbReference>
<dbReference type="InterPro" id="IPR052192">
    <property type="entry name" value="Insect_Ionotropic_Sensory_Rcpt"/>
</dbReference>
<keyword evidence="3" id="KW-1003">Cell membrane</keyword>
<evidence type="ECO:0000256" key="5">
    <source>
        <dbReference type="ARBA" id="ARBA00022989"/>
    </source>
</evidence>
<proteinExistence type="inferred from homology"/>
<evidence type="ECO:0000313" key="11">
    <source>
        <dbReference type="EMBL" id="CAL8122434.1"/>
    </source>
</evidence>
<keyword evidence="6 9" id="KW-0472">Membrane</keyword>
<feature type="transmembrane region" description="Helical" evidence="9">
    <location>
        <begin position="337"/>
        <end position="356"/>
    </location>
</feature>
<sequence>MSLSSNNDFHRLSSYCKLVVTSVPQVKSEFSDSFIQLVTPLKNPIAKRDEDYFIFVTKNEQRSRALLLSHVSYQLRFKLVIHFQENGHNGENLSIRSLCIYCPSSMARFVKVSSHSSNPLESIFPDFTLNFHQHKIRISAPTKYTATYEMEKVNGTYRHRRGIHALIYNTVAQKLNMSYTLHPCSKFGIIPEGSSGVFLRNGTWAGCMGDVVRNVTDMSLSVSPDDKRIHYVHFTSAIDYTPVTYTTLKPGYFYSWRTIFTAFTPGVWTLVIVSLIFTTALIHIIDYHCGFKSSQDSTSKMMRLIELAMYLFGYLVSQDVPRSPKYISSKFTFFIWLYYGLVIGAAYACSLQALIVSPDLEFAPRTFSELTNSHDYKWGAATGFRNGLGEQVFKNSDNPMMREIYHKMEGDSDEVSCTAKTAIKKYACFNWALMEQFRFQTTFADKTGNHPFQESTDTAFFVSLNFITRKREIYLSHFNSFIKLSFDSGLTKQTIARDWMGYRRRVIKEMKEGKSARIISVDSKDGPRPFGLNNVKGSFIILLSGLAFAIINFLVENMVNIKGRKLTFFLFTQ</sequence>
<evidence type="ECO:0000256" key="8">
    <source>
        <dbReference type="ARBA" id="ARBA00023180"/>
    </source>
</evidence>
<keyword evidence="7" id="KW-0675">Receptor</keyword>
<protein>
    <recommendedName>
        <fullName evidence="10">Ionotropic glutamate receptor C-terminal domain-containing protein</fullName>
    </recommendedName>
</protein>
<evidence type="ECO:0000313" key="12">
    <source>
        <dbReference type="Proteomes" id="UP001642540"/>
    </source>
</evidence>
<evidence type="ECO:0000256" key="9">
    <source>
        <dbReference type="SAM" id="Phobius"/>
    </source>
</evidence>
<dbReference type="SUPFAM" id="SSF53850">
    <property type="entry name" value="Periplasmic binding protein-like II"/>
    <property type="match status" value="1"/>
</dbReference>
<comment type="caution">
    <text evidence="11">The sequence shown here is derived from an EMBL/GenBank/DDBJ whole genome shotgun (WGS) entry which is preliminary data.</text>
</comment>
<dbReference type="Gene3D" id="1.10.287.70">
    <property type="match status" value="1"/>
</dbReference>
<dbReference type="PANTHER" id="PTHR42643:SF24">
    <property type="entry name" value="IONOTROPIC RECEPTOR 60A"/>
    <property type="match status" value="1"/>
</dbReference>
<evidence type="ECO:0000256" key="1">
    <source>
        <dbReference type="ARBA" id="ARBA00004651"/>
    </source>
</evidence>
<evidence type="ECO:0000256" key="3">
    <source>
        <dbReference type="ARBA" id="ARBA00022475"/>
    </source>
</evidence>
<dbReference type="PANTHER" id="PTHR42643">
    <property type="entry name" value="IONOTROPIC RECEPTOR 20A-RELATED"/>
    <property type="match status" value="1"/>
</dbReference>
<evidence type="ECO:0000256" key="4">
    <source>
        <dbReference type="ARBA" id="ARBA00022692"/>
    </source>
</evidence>
<feature type="transmembrane region" description="Helical" evidence="9">
    <location>
        <begin position="267"/>
        <end position="289"/>
    </location>
</feature>
<evidence type="ECO:0000256" key="6">
    <source>
        <dbReference type="ARBA" id="ARBA00023136"/>
    </source>
</evidence>
<feature type="domain" description="Ionotropic glutamate receptor C-terminal" evidence="10">
    <location>
        <begin position="267"/>
        <end position="546"/>
    </location>
</feature>
<dbReference type="EMBL" id="CAXLJM020000068">
    <property type="protein sequence ID" value="CAL8122434.1"/>
    <property type="molecule type" value="Genomic_DNA"/>
</dbReference>
<evidence type="ECO:0000256" key="2">
    <source>
        <dbReference type="ARBA" id="ARBA00008685"/>
    </source>
</evidence>
<gene>
    <name evidence="11" type="ORF">ODALV1_LOCUS19802</name>
</gene>
<feature type="transmembrane region" description="Helical" evidence="9">
    <location>
        <begin position="537"/>
        <end position="555"/>
    </location>
</feature>
<reference evidence="11 12" key="1">
    <citation type="submission" date="2024-08" db="EMBL/GenBank/DDBJ databases">
        <authorList>
            <person name="Cucini C."/>
            <person name="Frati F."/>
        </authorList>
    </citation>
    <scope>NUCLEOTIDE SEQUENCE [LARGE SCALE GENOMIC DNA]</scope>
</reference>
<dbReference type="Pfam" id="PF00060">
    <property type="entry name" value="Lig_chan"/>
    <property type="match status" value="1"/>
</dbReference>
<organism evidence="11 12">
    <name type="scientific">Orchesella dallaii</name>
    <dbReference type="NCBI Taxonomy" id="48710"/>
    <lineage>
        <taxon>Eukaryota</taxon>
        <taxon>Metazoa</taxon>
        <taxon>Ecdysozoa</taxon>
        <taxon>Arthropoda</taxon>
        <taxon>Hexapoda</taxon>
        <taxon>Collembola</taxon>
        <taxon>Entomobryomorpha</taxon>
        <taxon>Entomobryoidea</taxon>
        <taxon>Orchesellidae</taxon>
        <taxon>Orchesellinae</taxon>
        <taxon>Orchesella</taxon>
    </lineage>
</organism>